<sequence>MARPPYSVHTRHTGRTGPAAPLRGRTAVVTGAARGIGAELARRLADRGARVALVGLEPEALDRVAAGLPAGRGRAYEADVTDDAALARAADRVRRELGPPALVVANAGMAAAEPLGRSDPAVWRRVVEVNVVGSAVTARTFLPDLLATRGYFLQLASTAAWSPAPLLSAYCASKAAVESLARTLRTEVAGRGVGVGVAYLGWTGTELITDPDDGGALRALRDRMPGPAGAVQPLAPAVERLVRGIERRSRTICSPPWLLAARAARPVLPLLVELRARRTLRELERAGSRALAPTGPLGPGGAAATGAGSGPGS</sequence>
<dbReference type="PRINTS" id="PR00081">
    <property type="entry name" value="GDHRDH"/>
</dbReference>
<gene>
    <name evidence="5" type="ORF">NX801_20795</name>
</gene>
<dbReference type="Proteomes" id="UP001431313">
    <property type="component" value="Unassembled WGS sequence"/>
</dbReference>
<dbReference type="SUPFAM" id="SSF51735">
    <property type="entry name" value="NAD(P)-binding Rossmann-fold domains"/>
    <property type="match status" value="1"/>
</dbReference>
<accession>A0ABT2CKV2</accession>
<comment type="similarity">
    <text evidence="1">Belongs to the short-chain dehydrogenases/reductases (SDR) family.</text>
</comment>
<proteinExistence type="inferred from homology"/>
<keyword evidence="2" id="KW-0560">Oxidoreductase</keyword>
<reference evidence="5" key="1">
    <citation type="submission" date="2022-08" db="EMBL/GenBank/DDBJ databases">
        <authorList>
            <person name="Somphong A."/>
            <person name="Phongsopitanun W."/>
        </authorList>
    </citation>
    <scope>NUCLEOTIDE SEQUENCE</scope>
    <source>
        <strain evidence="5">LP05-1</strain>
    </source>
</reference>
<dbReference type="PROSITE" id="PS00061">
    <property type="entry name" value="ADH_SHORT"/>
    <property type="match status" value="1"/>
</dbReference>
<evidence type="ECO:0000256" key="1">
    <source>
        <dbReference type="ARBA" id="ARBA00006484"/>
    </source>
</evidence>
<dbReference type="PANTHER" id="PTHR44196">
    <property type="entry name" value="DEHYDROGENASE/REDUCTASE SDR FAMILY MEMBER 7B"/>
    <property type="match status" value="1"/>
</dbReference>
<dbReference type="Pfam" id="PF00106">
    <property type="entry name" value="adh_short"/>
    <property type="match status" value="1"/>
</dbReference>
<dbReference type="RefSeq" id="WP_258789311.1">
    <property type="nucleotide sequence ID" value="NZ_JANUGQ010000018.1"/>
</dbReference>
<evidence type="ECO:0000313" key="5">
    <source>
        <dbReference type="EMBL" id="MCS0638050.1"/>
    </source>
</evidence>
<dbReference type="InterPro" id="IPR002347">
    <property type="entry name" value="SDR_fam"/>
</dbReference>
<dbReference type="Gene3D" id="3.40.50.720">
    <property type="entry name" value="NAD(P)-binding Rossmann-like Domain"/>
    <property type="match status" value="1"/>
</dbReference>
<protein>
    <submittedName>
        <fullName evidence="5">Short-chain dehydrogenase/reductase</fullName>
    </submittedName>
</protein>
<evidence type="ECO:0000313" key="6">
    <source>
        <dbReference type="Proteomes" id="UP001431313"/>
    </source>
</evidence>
<feature type="region of interest" description="Disordered" evidence="3">
    <location>
        <begin position="1"/>
        <end position="21"/>
    </location>
</feature>
<evidence type="ECO:0000256" key="2">
    <source>
        <dbReference type="ARBA" id="ARBA00023002"/>
    </source>
</evidence>
<dbReference type="InterPro" id="IPR020904">
    <property type="entry name" value="Sc_DH/Rdtase_CS"/>
</dbReference>
<dbReference type="InterPro" id="IPR036291">
    <property type="entry name" value="NAD(P)-bd_dom_sf"/>
</dbReference>
<dbReference type="NCBIfam" id="NF004526">
    <property type="entry name" value="PRK05872.1"/>
    <property type="match status" value="1"/>
</dbReference>
<feature type="region of interest" description="Disordered" evidence="3">
    <location>
        <begin position="287"/>
        <end position="313"/>
    </location>
</feature>
<evidence type="ECO:0000259" key="4">
    <source>
        <dbReference type="SMART" id="SM00822"/>
    </source>
</evidence>
<feature type="compositionally biased region" description="Gly residues" evidence="3">
    <location>
        <begin position="297"/>
        <end position="313"/>
    </location>
</feature>
<dbReference type="PANTHER" id="PTHR44196:SF1">
    <property type="entry name" value="DEHYDROGENASE_REDUCTASE SDR FAMILY MEMBER 7B"/>
    <property type="match status" value="1"/>
</dbReference>
<dbReference type="SMART" id="SM00822">
    <property type="entry name" value="PKS_KR"/>
    <property type="match status" value="1"/>
</dbReference>
<dbReference type="InterPro" id="IPR057326">
    <property type="entry name" value="KR_dom"/>
</dbReference>
<comment type="caution">
    <text evidence="5">The sequence shown here is derived from an EMBL/GenBank/DDBJ whole genome shotgun (WGS) entry which is preliminary data.</text>
</comment>
<name>A0ABT2CKV2_9ACTN</name>
<feature type="domain" description="Ketoreductase" evidence="4">
    <location>
        <begin position="25"/>
        <end position="205"/>
    </location>
</feature>
<dbReference type="CDD" id="cd05233">
    <property type="entry name" value="SDR_c"/>
    <property type="match status" value="1"/>
</dbReference>
<keyword evidence="6" id="KW-1185">Reference proteome</keyword>
<evidence type="ECO:0000256" key="3">
    <source>
        <dbReference type="SAM" id="MobiDB-lite"/>
    </source>
</evidence>
<organism evidence="5 6">
    <name type="scientific">Streptomyces pyxinae</name>
    <dbReference type="NCBI Taxonomy" id="2970734"/>
    <lineage>
        <taxon>Bacteria</taxon>
        <taxon>Bacillati</taxon>
        <taxon>Actinomycetota</taxon>
        <taxon>Actinomycetes</taxon>
        <taxon>Kitasatosporales</taxon>
        <taxon>Streptomycetaceae</taxon>
        <taxon>Streptomyces</taxon>
    </lineage>
</organism>
<dbReference type="EMBL" id="JANUGQ010000018">
    <property type="protein sequence ID" value="MCS0638050.1"/>
    <property type="molecule type" value="Genomic_DNA"/>
</dbReference>